<reference evidence="1" key="1">
    <citation type="submission" date="2018-10" db="EMBL/GenBank/DDBJ databases">
        <title>Hidden diversity of soil giant viruses.</title>
        <authorList>
            <person name="Schulz F."/>
            <person name="Alteio L."/>
            <person name="Goudeau D."/>
            <person name="Ryan E.M."/>
            <person name="Malmstrom R.R."/>
            <person name="Blanchard J."/>
            <person name="Woyke T."/>
        </authorList>
    </citation>
    <scope>NUCLEOTIDE SEQUENCE</scope>
    <source>
        <strain evidence="1">FNV1</strain>
    </source>
</reference>
<organism evidence="1">
    <name type="scientific">Faunusvirus sp</name>
    <dbReference type="NCBI Taxonomy" id="2487766"/>
    <lineage>
        <taxon>Viruses</taxon>
        <taxon>Varidnaviria</taxon>
        <taxon>Bamfordvirae</taxon>
        <taxon>Nucleocytoviricota</taxon>
        <taxon>Megaviricetes</taxon>
        <taxon>Imitervirales</taxon>
        <taxon>Mimiviridae</taxon>
    </lineage>
</organism>
<sequence>MNYTVTDIPLKKLNTHSTSKRKCELHKFTDGTEFMMYIITCRKRVAQFVFDPEDFDVIDGVAWVIGPRPHDAVLCKISNLSMYTLMLSCPWYILDRKHYSATHIHPQFKSTKNNDFRKV</sequence>
<proteinExistence type="predicted"/>
<dbReference type="EMBL" id="MK072139">
    <property type="protein sequence ID" value="AYV79311.1"/>
    <property type="molecule type" value="Genomic_DNA"/>
</dbReference>
<name>A0A3G4ZZ78_9VIRU</name>
<gene>
    <name evidence="1" type="ORF">Faunusvirus8_28</name>
</gene>
<accession>A0A3G4ZZ78</accession>
<protein>
    <submittedName>
        <fullName evidence="1">Uncharacterized protein</fullName>
    </submittedName>
</protein>
<evidence type="ECO:0000313" key="1">
    <source>
        <dbReference type="EMBL" id="AYV79311.1"/>
    </source>
</evidence>